<protein>
    <submittedName>
        <fullName evidence="7">Uncharacterized protein</fullName>
    </submittedName>
</protein>
<name>A0A5B8RCG3_9ZZZZ</name>
<dbReference type="PROSITE" id="PS51192">
    <property type="entry name" value="HELICASE_ATP_BIND_1"/>
    <property type="match status" value="1"/>
</dbReference>
<dbReference type="PROSITE" id="PS51194">
    <property type="entry name" value="HELICASE_CTER"/>
    <property type="match status" value="1"/>
</dbReference>
<dbReference type="PANTHER" id="PTHR11274:SF0">
    <property type="entry name" value="GENERAL TRANSCRIPTION AND DNA REPAIR FACTOR IIH HELICASE SUBUNIT XPB"/>
    <property type="match status" value="1"/>
</dbReference>
<dbReference type="GO" id="GO:0016787">
    <property type="term" value="F:hydrolase activity"/>
    <property type="evidence" value="ECO:0007669"/>
    <property type="project" value="UniProtKB-KW"/>
</dbReference>
<dbReference type="InterPro" id="IPR001650">
    <property type="entry name" value="Helicase_C-like"/>
</dbReference>
<evidence type="ECO:0000256" key="4">
    <source>
        <dbReference type="ARBA" id="ARBA00022840"/>
    </source>
</evidence>
<proteinExistence type="predicted"/>
<evidence type="ECO:0000259" key="6">
    <source>
        <dbReference type="PROSITE" id="PS51194"/>
    </source>
</evidence>
<dbReference type="SMART" id="SM00487">
    <property type="entry name" value="DEXDc"/>
    <property type="match status" value="1"/>
</dbReference>
<dbReference type="InterPro" id="IPR027417">
    <property type="entry name" value="P-loop_NTPase"/>
</dbReference>
<dbReference type="GO" id="GO:0005524">
    <property type="term" value="F:ATP binding"/>
    <property type="evidence" value="ECO:0007669"/>
    <property type="project" value="UniProtKB-KW"/>
</dbReference>
<dbReference type="InterPro" id="IPR006935">
    <property type="entry name" value="Helicase/UvrB_N"/>
</dbReference>
<reference evidence="7" key="1">
    <citation type="submission" date="2019-06" db="EMBL/GenBank/DDBJ databases">
        <authorList>
            <person name="Murdoch R.W."/>
            <person name="Fathepure B."/>
        </authorList>
    </citation>
    <scope>NUCLEOTIDE SEQUENCE</scope>
</reference>
<evidence type="ECO:0000313" key="7">
    <source>
        <dbReference type="EMBL" id="QEA06331.1"/>
    </source>
</evidence>
<evidence type="ECO:0000256" key="3">
    <source>
        <dbReference type="ARBA" id="ARBA00022806"/>
    </source>
</evidence>
<dbReference type="SUPFAM" id="SSF52540">
    <property type="entry name" value="P-loop containing nucleoside triphosphate hydrolases"/>
    <property type="match status" value="1"/>
</dbReference>
<dbReference type="AlphaFoldDB" id="A0A5B8RCG3"/>
<dbReference type="SMART" id="SM00490">
    <property type="entry name" value="HELICc"/>
    <property type="match status" value="1"/>
</dbReference>
<feature type="domain" description="Helicase C-terminal" evidence="6">
    <location>
        <begin position="524"/>
        <end position="688"/>
    </location>
</feature>
<dbReference type="GO" id="GO:0004386">
    <property type="term" value="F:helicase activity"/>
    <property type="evidence" value="ECO:0007669"/>
    <property type="project" value="UniProtKB-KW"/>
</dbReference>
<evidence type="ECO:0000256" key="2">
    <source>
        <dbReference type="ARBA" id="ARBA00022801"/>
    </source>
</evidence>
<dbReference type="PANTHER" id="PTHR11274">
    <property type="entry name" value="RAD25/XP-B DNA REPAIR HELICASE"/>
    <property type="match status" value="1"/>
</dbReference>
<dbReference type="Pfam" id="PF04851">
    <property type="entry name" value="ResIII"/>
    <property type="match status" value="1"/>
</dbReference>
<keyword evidence="3" id="KW-0347">Helicase</keyword>
<dbReference type="GO" id="GO:0003677">
    <property type="term" value="F:DNA binding"/>
    <property type="evidence" value="ECO:0007669"/>
    <property type="project" value="InterPro"/>
</dbReference>
<organism evidence="7">
    <name type="scientific">uncultured organism</name>
    <dbReference type="NCBI Taxonomy" id="155900"/>
    <lineage>
        <taxon>unclassified sequences</taxon>
        <taxon>environmental samples</taxon>
    </lineage>
</organism>
<dbReference type="InterPro" id="IPR014001">
    <property type="entry name" value="Helicase_ATP-bd"/>
</dbReference>
<keyword evidence="1" id="KW-0547">Nucleotide-binding</keyword>
<dbReference type="Pfam" id="PF00271">
    <property type="entry name" value="Helicase_C"/>
    <property type="match status" value="1"/>
</dbReference>
<dbReference type="EMBL" id="MN079137">
    <property type="protein sequence ID" value="QEA06331.1"/>
    <property type="molecule type" value="Genomic_DNA"/>
</dbReference>
<sequence>MGDLSELSLHTSYHKGRDDIADHFYLPCMRKASEYDRAVGFFRSTIFIVAWPALQEFIANGGFMRVLCSHVLGPDDVDAMHQGYKARVDDAISAAIVEDVRALLEEEAMRGPTRVLAALIARGALDIQIATLKPSEYRGANGRIFHDKLGIFRDIRGNSVIFKGSMNETWTGLAADGNLESIDVAASWMGARDLERTQREQKYFHDLWANKYPTIDVRPFPKVARSELERVADPDWEYTASKLAEEVNKKGSGRLEDSEKRTLLPHQSAGLASWRSQGRKGILAFATGSGKTFTAINAVREAIFRYNEVVVIVVPDRALFAQWYKELAEELSGEGVGILRAGAGYGKWRGSLKVWTGPGNEPRLVLATLRTAASQDFRSRLSSAGDLMLVVDEVHRAGSHYNRQLLAPGLFGARLGLSATPERAGDPEGTSAVVSYFGGVLEPRYELVDAIRDGVLCRYFYRPHTVVMSETESEEWSALTRQIRQLWARTKSAGPKETQKERLKHLLIRRSRIVKNAAAKTGLALEVIRENYQRGGRWIVYCDNLAQLEEVSGQLREAGYPTVPYHSKMEGDREQTLRWLDLRGGIVVAVKCLDEGVDVPSVTHALILASSKNPREFIQRRGRVLRKSKNKHLAYVHDALVVPPRGVDADGAEKSDPITAGELARAIMFAESAENPACAADLKQISIRLGIEYETTSLAGIEDEEE</sequence>
<accession>A0A5B8RCG3</accession>
<dbReference type="Gene3D" id="3.40.50.300">
    <property type="entry name" value="P-loop containing nucleotide triphosphate hydrolases"/>
    <property type="match status" value="2"/>
</dbReference>
<evidence type="ECO:0000256" key="1">
    <source>
        <dbReference type="ARBA" id="ARBA00022741"/>
    </source>
</evidence>
<keyword evidence="2" id="KW-0378">Hydrolase</keyword>
<dbReference type="InterPro" id="IPR050615">
    <property type="entry name" value="ATP-dep_DNA_Helicase"/>
</dbReference>
<keyword evidence="4" id="KW-0067">ATP-binding</keyword>
<feature type="domain" description="Helicase ATP-binding" evidence="5">
    <location>
        <begin position="272"/>
        <end position="439"/>
    </location>
</feature>
<evidence type="ECO:0000259" key="5">
    <source>
        <dbReference type="PROSITE" id="PS51192"/>
    </source>
</evidence>
<gene>
    <name evidence="7" type="ORF">KBTEX_02663</name>
</gene>
<dbReference type="CDD" id="cd09179">
    <property type="entry name" value="PLDc_N_DEXD_a"/>
    <property type="match status" value="1"/>
</dbReference>